<dbReference type="Pfam" id="PF03466">
    <property type="entry name" value="LysR_substrate"/>
    <property type="match status" value="1"/>
</dbReference>
<evidence type="ECO:0000256" key="4">
    <source>
        <dbReference type="ARBA" id="ARBA00023163"/>
    </source>
</evidence>
<dbReference type="SUPFAM" id="SSF53850">
    <property type="entry name" value="Periplasmic binding protein-like II"/>
    <property type="match status" value="1"/>
</dbReference>
<dbReference type="InterPro" id="IPR005119">
    <property type="entry name" value="LysR_subst-bd"/>
</dbReference>
<dbReference type="Gene3D" id="3.40.190.10">
    <property type="entry name" value="Periplasmic binding protein-like II"/>
    <property type="match status" value="2"/>
</dbReference>
<evidence type="ECO:0000256" key="3">
    <source>
        <dbReference type="ARBA" id="ARBA00023125"/>
    </source>
</evidence>
<keyword evidence="4" id="KW-0804">Transcription</keyword>
<sequence length="298" mass="32581">MSGLDIRQLECFIAVAEEGHIGRAAARLHMTQPPLTRRINRLEHDVGVRLFQRTPTGMALTEPGTVLLDRAYRIVRLSEHAVERTRLADTGQVGHLVVGYFGSTIFEVVPRLLRGFVQAHPDVTFTLERAPKNVQAEAVWDGRMHVGFSRTYRDEPGLLVRQIAVEPLFVALPSGHPLLSQGEVRLADLRDEDMVLFPAAPRPSFADEISQFCKQAGFAVRAAREAEDAVTALAYVAAGGLCAVVPRSATTIGMPGVSYVPLTDGPLLELSCVHRAGEPAPVLRAFLSYLDTWCDSPP</sequence>
<name>A0ABP7FLS8_9ACTN</name>
<dbReference type="PRINTS" id="PR00039">
    <property type="entry name" value="HTHLYSR"/>
</dbReference>
<dbReference type="Proteomes" id="UP001500908">
    <property type="component" value="Unassembled WGS sequence"/>
</dbReference>
<evidence type="ECO:0000256" key="1">
    <source>
        <dbReference type="ARBA" id="ARBA00009437"/>
    </source>
</evidence>
<comment type="similarity">
    <text evidence="1">Belongs to the LysR transcriptional regulatory family.</text>
</comment>
<dbReference type="PANTHER" id="PTHR30346:SF0">
    <property type="entry name" value="HCA OPERON TRANSCRIPTIONAL ACTIVATOR HCAR"/>
    <property type="match status" value="1"/>
</dbReference>
<evidence type="ECO:0000313" key="7">
    <source>
        <dbReference type="Proteomes" id="UP001500908"/>
    </source>
</evidence>
<evidence type="ECO:0000313" key="6">
    <source>
        <dbReference type="EMBL" id="GAA3742042.1"/>
    </source>
</evidence>
<dbReference type="RefSeq" id="WP_344970562.1">
    <property type="nucleotide sequence ID" value="NZ_BAABDD010000008.1"/>
</dbReference>
<dbReference type="InterPro" id="IPR036390">
    <property type="entry name" value="WH_DNA-bd_sf"/>
</dbReference>
<protein>
    <submittedName>
        <fullName evidence="6">LysR substrate-binding domain-containing protein</fullName>
    </submittedName>
</protein>
<proteinExistence type="inferred from homology"/>
<keyword evidence="3" id="KW-0238">DNA-binding</keyword>
<dbReference type="InterPro" id="IPR000847">
    <property type="entry name" value="LysR_HTH_N"/>
</dbReference>
<dbReference type="Gene3D" id="1.10.10.10">
    <property type="entry name" value="Winged helix-like DNA-binding domain superfamily/Winged helix DNA-binding domain"/>
    <property type="match status" value="1"/>
</dbReference>
<dbReference type="PROSITE" id="PS50931">
    <property type="entry name" value="HTH_LYSR"/>
    <property type="match status" value="1"/>
</dbReference>
<evidence type="ECO:0000256" key="2">
    <source>
        <dbReference type="ARBA" id="ARBA00023015"/>
    </source>
</evidence>
<dbReference type="Pfam" id="PF00126">
    <property type="entry name" value="HTH_1"/>
    <property type="match status" value="1"/>
</dbReference>
<comment type="caution">
    <text evidence="6">The sequence shown here is derived from an EMBL/GenBank/DDBJ whole genome shotgun (WGS) entry which is preliminary data.</text>
</comment>
<reference evidence="7" key="1">
    <citation type="journal article" date="2019" name="Int. J. Syst. Evol. Microbiol.">
        <title>The Global Catalogue of Microorganisms (GCM) 10K type strain sequencing project: providing services to taxonomists for standard genome sequencing and annotation.</title>
        <authorList>
            <consortium name="The Broad Institute Genomics Platform"/>
            <consortium name="The Broad Institute Genome Sequencing Center for Infectious Disease"/>
            <person name="Wu L."/>
            <person name="Ma J."/>
        </authorList>
    </citation>
    <scope>NUCLEOTIDE SEQUENCE [LARGE SCALE GENOMIC DNA]</scope>
    <source>
        <strain evidence="7">JCM 17137</strain>
    </source>
</reference>
<organism evidence="6 7">
    <name type="scientific">Salinactinospora qingdaonensis</name>
    <dbReference type="NCBI Taxonomy" id="702744"/>
    <lineage>
        <taxon>Bacteria</taxon>
        <taxon>Bacillati</taxon>
        <taxon>Actinomycetota</taxon>
        <taxon>Actinomycetes</taxon>
        <taxon>Streptosporangiales</taxon>
        <taxon>Nocardiopsidaceae</taxon>
        <taxon>Salinactinospora</taxon>
    </lineage>
</organism>
<evidence type="ECO:0000259" key="5">
    <source>
        <dbReference type="PROSITE" id="PS50931"/>
    </source>
</evidence>
<feature type="domain" description="HTH lysR-type" evidence="5">
    <location>
        <begin position="4"/>
        <end position="61"/>
    </location>
</feature>
<accession>A0ABP7FLS8</accession>
<dbReference type="SUPFAM" id="SSF46785">
    <property type="entry name" value="Winged helix' DNA-binding domain"/>
    <property type="match status" value="1"/>
</dbReference>
<keyword evidence="2" id="KW-0805">Transcription regulation</keyword>
<dbReference type="InterPro" id="IPR036388">
    <property type="entry name" value="WH-like_DNA-bd_sf"/>
</dbReference>
<dbReference type="PANTHER" id="PTHR30346">
    <property type="entry name" value="TRANSCRIPTIONAL DUAL REGULATOR HCAR-RELATED"/>
    <property type="match status" value="1"/>
</dbReference>
<keyword evidence="7" id="KW-1185">Reference proteome</keyword>
<gene>
    <name evidence="6" type="ORF">GCM10022402_22220</name>
</gene>
<dbReference type="EMBL" id="BAABDD010000008">
    <property type="protein sequence ID" value="GAA3742042.1"/>
    <property type="molecule type" value="Genomic_DNA"/>
</dbReference>